<dbReference type="OrthoDB" id="300709at2759"/>
<evidence type="ECO:0000256" key="3">
    <source>
        <dbReference type="ARBA" id="ARBA00040296"/>
    </source>
</evidence>
<reference evidence="5" key="1">
    <citation type="submission" date="2021-01" db="EMBL/GenBank/DDBJ databases">
        <authorList>
            <person name="Zahm M."/>
            <person name="Roques C."/>
            <person name="Cabau C."/>
            <person name="Klopp C."/>
            <person name="Donnadieu C."/>
            <person name="Jouanno E."/>
            <person name="Lampietro C."/>
            <person name="Louis A."/>
            <person name="Herpin A."/>
            <person name="Echchiki A."/>
            <person name="Berthelot C."/>
            <person name="Parey E."/>
            <person name="Roest-Crollius H."/>
            <person name="Braasch I."/>
            <person name="Postlethwait J."/>
            <person name="Bobe J."/>
            <person name="Montfort J."/>
            <person name="Bouchez O."/>
            <person name="Begum T."/>
            <person name="Mejri S."/>
            <person name="Adams A."/>
            <person name="Chen W.-J."/>
            <person name="Guiguen Y."/>
        </authorList>
    </citation>
    <scope>NUCLEOTIDE SEQUENCE</scope>
    <source>
        <tissue evidence="5">Blood</tissue>
    </source>
</reference>
<dbReference type="InterPro" id="IPR051164">
    <property type="entry name" value="NmrA-like_oxidored"/>
</dbReference>
<accession>A0A8T3D9I7</accession>
<gene>
    <name evidence="5" type="ORF">AGOR_G00144330</name>
</gene>
<feature type="domain" description="NmrA-like" evidence="4">
    <location>
        <begin position="13"/>
        <end position="269"/>
    </location>
</feature>
<evidence type="ECO:0000259" key="4">
    <source>
        <dbReference type="Pfam" id="PF05368"/>
    </source>
</evidence>
<dbReference type="GO" id="GO:0005634">
    <property type="term" value="C:nucleus"/>
    <property type="evidence" value="ECO:0007669"/>
    <property type="project" value="TreeGrafter"/>
</dbReference>
<keyword evidence="6" id="KW-1185">Reference proteome</keyword>
<dbReference type="Gene3D" id="3.90.25.10">
    <property type="entry name" value="UDP-galactose 4-epimerase, domain 1"/>
    <property type="match status" value="1"/>
</dbReference>
<comment type="similarity">
    <text evidence="1">Belongs to the NmrA-type oxidoreductase family.</text>
</comment>
<dbReference type="Gene3D" id="3.40.50.720">
    <property type="entry name" value="NAD(P)-binding Rossmann-like Domain"/>
    <property type="match status" value="1"/>
</dbReference>
<evidence type="ECO:0000313" key="6">
    <source>
        <dbReference type="Proteomes" id="UP000829720"/>
    </source>
</evidence>
<protein>
    <recommendedName>
        <fullName evidence="3">NmrA-like family domain-containing protein 1</fullName>
    </recommendedName>
</protein>
<proteinExistence type="inferred from homology"/>
<dbReference type="Pfam" id="PF05368">
    <property type="entry name" value="NmrA"/>
    <property type="match status" value="1"/>
</dbReference>
<name>A0A8T3D9I7_9TELE</name>
<dbReference type="EMBL" id="JAERUA010000013">
    <property type="protein sequence ID" value="KAI1891488.1"/>
    <property type="molecule type" value="Genomic_DNA"/>
</dbReference>
<evidence type="ECO:0000313" key="5">
    <source>
        <dbReference type="EMBL" id="KAI1891488.1"/>
    </source>
</evidence>
<evidence type="ECO:0000256" key="1">
    <source>
        <dbReference type="ARBA" id="ARBA00006328"/>
    </source>
</evidence>
<dbReference type="InterPro" id="IPR008030">
    <property type="entry name" value="NmrA-like"/>
</dbReference>
<organism evidence="5 6">
    <name type="scientific">Albula goreensis</name>
    <dbReference type="NCBI Taxonomy" id="1534307"/>
    <lineage>
        <taxon>Eukaryota</taxon>
        <taxon>Metazoa</taxon>
        <taxon>Chordata</taxon>
        <taxon>Craniata</taxon>
        <taxon>Vertebrata</taxon>
        <taxon>Euteleostomi</taxon>
        <taxon>Actinopterygii</taxon>
        <taxon>Neopterygii</taxon>
        <taxon>Teleostei</taxon>
        <taxon>Albuliformes</taxon>
        <taxon>Albulidae</taxon>
        <taxon>Albula</taxon>
    </lineage>
</organism>
<sequence>MERVVVLGVEEDPGYGVALALLQDGGFHVCVAALDPGSPRAQELGCAGAQVLPYHLNSTTGLQEALSGACKCFFATKIDFTDLDPLKSEISKGYLIADACREHGITHVVFQGAQHVQRRFGFPVSFMDAKACIHDYMTEIGLRKTQLLIPFPFEDFLTTFLPKPAGPNLYEIHIPMGETPMDGISLRNVGPMVVSIMKNSHKWMGKSCLLSADRLTIQEYAETLSKHLAPRIIRDSRISLKMFVESYRGKGGQDIGNMFEFWRKDTQKRNIAEMYSLSSDIQTFSHWASANSETFITALKK</sequence>
<keyword evidence="2" id="KW-0521">NADP</keyword>
<dbReference type="PANTHER" id="PTHR42748:SF7">
    <property type="entry name" value="NMRA LIKE REDOX SENSOR 1-RELATED"/>
    <property type="match status" value="1"/>
</dbReference>
<dbReference type="Proteomes" id="UP000829720">
    <property type="component" value="Unassembled WGS sequence"/>
</dbReference>
<dbReference type="InterPro" id="IPR036291">
    <property type="entry name" value="NAD(P)-bd_dom_sf"/>
</dbReference>
<dbReference type="PANTHER" id="PTHR42748">
    <property type="entry name" value="NITROGEN METABOLITE REPRESSION PROTEIN NMRA FAMILY MEMBER"/>
    <property type="match status" value="1"/>
</dbReference>
<evidence type="ECO:0000256" key="2">
    <source>
        <dbReference type="ARBA" id="ARBA00022857"/>
    </source>
</evidence>
<comment type="caution">
    <text evidence="5">The sequence shown here is derived from an EMBL/GenBank/DDBJ whole genome shotgun (WGS) entry which is preliminary data.</text>
</comment>
<dbReference type="SUPFAM" id="SSF51735">
    <property type="entry name" value="NAD(P)-binding Rossmann-fold domains"/>
    <property type="match status" value="1"/>
</dbReference>
<dbReference type="AlphaFoldDB" id="A0A8T3D9I7"/>